<dbReference type="SUPFAM" id="SSF48317">
    <property type="entry name" value="Acid phosphatase/Vanadium-dependent haloperoxidase"/>
    <property type="match status" value="1"/>
</dbReference>
<dbReference type="GO" id="GO:0016020">
    <property type="term" value="C:membrane"/>
    <property type="evidence" value="ECO:0007669"/>
    <property type="project" value="UniProtKB-SubCell"/>
</dbReference>
<evidence type="ECO:0000259" key="2">
    <source>
        <dbReference type="Pfam" id="PF14378"/>
    </source>
</evidence>
<dbReference type="OrthoDB" id="9790723at2"/>
<keyword evidence="4" id="KW-1185">Reference proteome</keyword>
<feature type="transmembrane region" description="Helical" evidence="1">
    <location>
        <begin position="172"/>
        <end position="190"/>
    </location>
</feature>
<dbReference type="STRING" id="883114.HMPREF9709_01297"/>
<feature type="transmembrane region" description="Helical" evidence="1">
    <location>
        <begin position="196"/>
        <end position="214"/>
    </location>
</feature>
<dbReference type="Proteomes" id="UP000004191">
    <property type="component" value="Unassembled WGS sequence"/>
</dbReference>
<dbReference type="eggNOG" id="COG0671">
    <property type="taxonomic scope" value="Bacteria"/>
</dbReference>
<reference evidence="3 4" key="1">
    <citation type="submission" date="2012-01" db="EMBL/GenBank/DDBJ databases">
        <title>The Genome Sequence of Helcococcus kunzii ATCC 51366.</title>
        <authorList>
            <consortium name="The Broad Institute Genome Sequencing Platform"/>
            <person name="Earl A."/>
            <person name="Ward D."/>
            <person name="Feldgarden M."/>
            <person name="Gevers D."/>
            <person name="Huys G."/>
            <person name="Young S.K."/>
            <person name="Zeng Q."/>
            <person name="Gargeya S."/>
            <person name="Fitzgerald M."/>
            <person name="Haas B."/>
            <person name="Abouelleil A."/>
            <person name="Alvarado L."/>
            <person name="Arachchi H.M."/>
            <person name="Berlin A."/>
            <person name="Chapman S.B."/>
            <person name="Gearin G."/>
            <person name="Goldberg J."/>
            <person name="Griggs A."/>
            <person name="Gujja S."/>
            <person name="Hansen M."/>
            <person name="Heiman D."/>
            <person name="Howarth C."/>
            <person name="Larimer J."/>
            <person name="Lui A."/>
            <person name="MacDonald P.J.P."/>
            <person name="McCowen C."/>
            <person name="Montmayeur A."/>
            <person name="Murphy C."/>
            <person name="Neiman D."/>
            <person name="Pearson M."/>
            <person name="Priest M."/>
            <person name="Roberts A."/>
            <person name="Saif S."/>
            <person name="Shea T."/>
            <person name="Sisk P."/>
            <person name="Stolte C."/>
            <person name="Sykes S."/>
            <person name="Wortman J."/>
            <person name="Nusbaum C."/>
            <person name="Birren B."/>
        </authorList>
    </citation>
    <scope>NUCLEOTIDE SEQUENCE [LARGE SCALE GENOMIC DNA]</scope>
    <source>
        <strain evidence="3 4">ATCC 51366</strain>
    </source>
</reference>
<comment type="caution">
    <text evidence="3">The sequence shown here is derived from an EMBL/GenBank/DDBJ whole genome shotgun (WGS) entry which is preliminary data.</text>
</comment>
<dbReference type="EMBL" id="AGEI01000024">
    <property type="protein sequence ID" value="EHR33253.1"/>
    <property type="molecule type" value="Genomic_DNA"/>
</dbReference>
<dbReference type="GeneID" id="96999264"/>
<dbReference type="InterPro" id="IPR026841">
    <property type="entry name" value="Aur1/Ipt1"/>
</dbReference>
<organism evidence="3 4">
    <name type="scientific">Helcococcus kunzii ATCC 51366</name>
    <dbReference type="NCBI Taxonomy" id="883114"/>
    <lineage>
        <taxon>Bacteria</taxon>
        <taxon>Bacillati</taxon>
        <taxon>Bacillota</taxon>
        <taxon>Tissierellia</taxon>
        <taxon>Tissierellales</taxon>
        <taxon>Peptoniphilaceae</taxon>
        <taxon>Helcococcus</taxon>
    </lineage>
</organism>
<feature type="transmembrane region" description="Helical" evidence="1">
    <location>
        <begin position="94"/>
        <end position="112"/>
    </location>
</feature>
<protein>
    <recommendedName>
        <fullName evidence="2">Inositolphosphotransferase Aur1/Ipt1 domain-containing protein</fullName>
    </recommendedName>
</protein>
<dbReference type="InterPro" id="IPR036938">
    <property type="entry name" value="PAP2/HPO_sf"/>
</dbReference>
<proteinExistence type="predicted"/>
<dbReference type="Pfam" id="PF14378">
    <property type="entry name" value="PAP2_3"/>
    <property type="match status" value="1"/>
</dbReference>
<feature type="transmembrane region" description="Helical" evidence="1">
    <location>
        <begin position="142"/>
        <end position="160"/>
    </location>
</feature>
<evidence type="ECO:0000313" key="4">
    <source>
        <dbReference type="Proteomes" id="UP000004191"/>
    </source>
</evidence>
<keyword evidence="1" id="KW-0812">Transmembrane</keyword>
<sequence>MGNNKIFSKINIQKIFNAFKNKKVIWILLFTLYSIFTFELFNRPFGNVRNIKIAFDDMIPMIKELIIVYHTFAVMIVLIGVLLLIENEKEYKKFVIALFASQTIAYVIYINFQTFVPRYDTNLLGDDIFSNLVKITYSVDNSYSGAPSLHVAHMLLSIFYFSKLKYRRSSKILMISYLALIALTTVLVKQHVVLDIVAGMVHATIIYFLVEYFSKKLIK</sequence>
<name>H3NPM5_9FIRM</name>
<dbReference type="CDD" id="cd03386">
    <property type="entry name" value="PAP2_Aur1_like"/>
    <property type="match status" value="1"/>
</dbReference>
<keyword evidence="1" id="KW-0472">Membrane</keyword>
<dbReference type="RefSeq" id="WP_005398812.1">
    <property type="nucleotide sequence ID" value="NZ_JH601088.1"/>
</dbReference>
<feature type="domain" description="Inositolphosphotransferase Aur1/Ipt1" evidence="2">
    <location>
        <begin position="66"/>
        <end position="208"/>
    </location>
</feature>
<feature type="transmembrane region" description="Helical" evidence="1">
    <location>
        <begin position="65"/>
        <end position="85"/>
    </location>
</feature>
<evidence type="ECO:0000313" key="3">
    <source>
        <dbReference type="EMBL" id="EHR33253.1"/>
    </source>
</evidence>
<accession>H3NPM5</accession>
<feature type="transmembrane region" description="Helical" evidence="1">
    <location>
        <begin position="24"/>
        <end position="45"/>
    </location>
</feature>
<gene>
    <name evidence="3" type="ORF">HMPREF9709_01297</name>
</gene>
<dbReference type="HOGENOM" id="CLU_102949_1_1_9"/>
<dbReference type="AlphaFoldDB" id="H3NPM5"/>
<keyword evidence="1" id="KW-1133">Transmembrane helix</keyword>
<evidence type="ECO:0000256" key="1">
    <source>
        <dbReference type="SAM" id="Phobius"/>
    </source>
</evidence>